<keyword evidence="5" id="KW-0436">Ligase</keyword>
<evidence type="ECO:0000256" key="4">
    <source>
        <dbReference type="RuleBase" id="RU361279"/>
    </source>
</evidence>
<keyword evidence="4" id="KW-0479">Metal-binding</keyword>
<evidence type="ECO:0000313" key="5">
    <source>
        <dbReference type="EMBL" id="MFD0947080.1"/>
    </source>
</evidence>
<dbReference type="EC" id="6.3.3.2" evidence="4"/>
<evidence type="ECO:0000313" key="6">
    <source>
        <dbReference type="Proteomes" id="UP001596977"/>
    </source>
</evidence>
<dbReference type="Pfam" id="PF01812">
    <property type="entry name" value="5-FTHF_cyc-lig"/>
    <property type="match status" value="1"/>
</dbReference>
<dbReference type="InterPro" id="IPR002698">
    <property type="entry name" value="FTHF_cligase"/>
</dbReference>
<gene>
    <name evidence="5" type="ORF">ACFQ1E_12085</name>
</gene>
<dbReference type="GO" id="GO:0030272">
    <property type="term" value="F:5-formyltetrahydrofolate cyclo-ligase activity"/>
    <property type="evidence" value="ECO:0007669"/>
    <property type="project" value="UniProtKB-EC"/>
</dbReference>
<dbReference type="RefSeq" id="WP_264944581.1">
    <property type="nucleotide sequence ID" value="NZ_JAPDRA010000005.1"/>
</dbReference>
<proteinExistence type="inferred from homology"/>
<name>A0ABW3H8P3_9SPHN</name>
<dbReference type="SUPFAM" id="SSF100950">
    <property type="entry name" value="NagB/RpiA/CoA transferase-like"/>
    <property type="match status" value="1"/>
</dbReference>
<accession>A0ABW3H8P3</accession>
<organism evidence="5 6">
    <name type="scientific">Sphingomonas canadensis</name>
    <dbReference type="NCBI Taxonomy" id="1219257"/>
    <lineage>
        <taxon>Bacteria</taxon>
        <taxon>Pseudomonadati</taxon>
        <taxon>Pseudomonadota</taxon>
        <taxon>Alphaproteobacteria</taxon>
        <taxon>Sphingomonadales</taxon>
        <taxon>Sphingomonadaceae</taxon>
        <taxon>Sphingomonas</taxon>
    </lineage>
</organism>
<dbReference type="InterPro" id="IPR037171">
    <property type="entry name" value="NagB/RpiA_transferase-like"/>
</dbReference>
<reference evidence="6" key="1">
    <citation type="journal article" date="2019" name="Int. J. Syst. Evol. Microbiol.">
        <title>The Global Catalogue of Microorganisms (GCM) 10K type strain sequencing project: providing services to taxonomists for standard genome sequencing and annotation.</title>
        <authorList>
            <consortium name="The Broad Institute Genomics Platform"/>
            <consortium name="The Broad Institute Genome Sequencing Center for Infectious Disease"/>
            <person name="Wu L."/>
            <person name="Ma J."/>
        </authorList>
    </citation>
    <scope>NUCLEOTIDE SEQUENCE [LARGE SCALE GENOMIC DNA]</scope>
    <source>
        <strain evidence="6">CCUG 62982</strain>
    </source>
</reference>
<comment type="cofactor">
    <cofactor evidence="4">
        <name>Mg(2+)</name>
        <dbReference type="ChEBI" id="CHEBI:18420"/>
    </cofactor>
</comment>
<evidence type="ECO:0000256" key="2">
    <source>
        <dbReference type="ARBA" id="ARBA00022741"/>
    </source>
</evidence>
<comment type="similarity">
    <text evidence="1 4">Belongs to the 5-formyltetrahydrofolate cyclo-ligase family.</text>
</comment>
<keyword evidence="4" id="KW-0460">Magnesium</keyword>
<dbReference type="PANTHER" id="PTHR23407">
    <property type="entry name" value="ATPASE INHIBITOR/5-FORMYLTETRAHYDROFOLATE CYCLO-LIGASE"/>
    <property type="match status" value="1"/>
</dbReference>
<dbReference type="NCBIfam" id="TIGR02727">
    <property type="entry name" value="MTHFS_bact"/>
    <property type="match status" value="1"/>
</dbReference>
<sequence length="185" mass="20141">MIQLHDKKALRARLRAERDLFATEASAAVTPPDAFVERLRRGMVVTSYLPLGSEADPAMLAAAAAEHGCALALPHVADKATPMRFLAWHPGDALAPGPFGLRQPTGDEEVTPDVILTPLVGFDARLNRLGQGAAHYDRVFARYPDAWRVGVAWSVQEVPAIPTEMWDVPLQAVITEKGMLCHKES</sequence>
<evidence type="ECO:0000256" key="3">
    <source>
        <dbReference type="ARBA" id="ARBA00022840"/>
    </source>
</evidence>
<keyword evidence="2 4" id="KW-0547">Nucleotide-binding</keyword>
<comment type="caution">
    <text evidence="5">The sequence shown here is derived from an EMBL/GenBank/DDBJ whole genome shotgun (WGS) entry which is preliminary data.</text>
</comment>
<evidence type="ECO:0000256" key="1">
    <source>
        <dbReference type="ARBA" id="ARBA00010638"/>
    </source>
</evidence>
<dbReference type="Gene3D" id="3.40.50.10420">
    <property type="entry name" value="NagB/RpiA/CoA transferase-like"/>
    <property type="match status" value="1"/>
</dbReference>
<dbReference type="EMBL" id="JBHTJG010000005">
    <property type="protein sequence ID" value="MFD0947080.1"/>
    <property type="molecule type" value="Genomic_DNA"/>
</dbReference>
<dbReference type="Proteomes" id="UP001596977">
    <property type="component" value="Unassembled WGS sequence"/>
</dbReference>
<keyword evidence="3 4" id="KW-0067">ATP-binding</keyword>
<protein>
    <recommendedName>
        <fullName evidence="4">5-formyltetrahydrofolate cyclo-ligase</fullName>
        <ecNumber evidence="4">6.3.3.2</ecNumber>
    </recommendedName>
</protein>
<comment type="catalytic activity">
    <reaction evidence="4">
        <text>(6S)-5-formyl-5,6,7,8-tetrahydrofolate + ATP = (6R)-5,10-methenyltetrahydrofolate + ADP + phosphate</text>
        <dbReference type="Rhea" id="RHEA:10488"/>
        <dbReference type="ChEBI" id="CHEBI:30616"/>
        <dbReference type="ChEBI" id="CHEBI:43474"/>
        <dbReference type="ChEBI" id="CHEBI:57455"/>
        <dbReference type="ChEBI" id="CHEBI:57457"/>
        <dbReference type="ChEBI" id="CHEBI:456216"/>
        <dbReference type="EC" id="6.3.3.2"/>
    </reaction>
</comment>
<keyword evidence="6" id="KW-1185">Reference proteome</keyword>
<dbReference type="PANTHER" id="PTHR23407:SF1">
    <property type="entry name" value="5-FORMYLTETRAHYDROFOLATE CYCLO-LIGASE"/>
    <property type="match status" value="1"/>
</dbReference>
<dbReference type="InterPro" id="IPR024185">
    <property type="entry name" value="FTHF_cligase-like_sf"/>
</dbReference>
<dbReference type="PIRSF" id="PIRSF006806">
    <property type="entry name" value="FTHF_cligase"/>
    <property type="match status" value="1"/>
</dbReference>